<reference evidence="3" key="1">
    <citation type="journal article" date="2023" name="Genome Biol. Evol.">
        <title>First Whole Genome Sequence and Flow Cytometry Genome Size Data for the Lichen-Forming Fungus Ramalina farinacea (Ascomycota).</title>
        <authorList>
            <person name="Llewellyn T."/>
            <person name="Mian S."/>
            <person name="Hill R."/>
            <person name="Leitch I.J."/>
            <person name="Gaya E."/>
        </authorList>
    </citation>
    <scope>NUCLEOTIDE SEQUENCE</scope>
    <source>
        <strain evidence="3">LIQ254RAFAR</strain>
    </source>
</reference>
<name>A0AA43QRP5_9LECA</name>
<dbReference type="PANTHER" id="PTHR12277">
    <property type="entry name" value="ALPHA/BETA HYDROLASE DOMAIN-CONTAINING PROTEIN"/>
    <property type="match status" value="1"/>
</dbReference>
<keyword evidence="1" id="KW-0812">Transmembrane</keyword>
<evidence type="ECO:0000313" key="4">
    <source>
        <dbReference type="Proteomes" id="UP001161017"/>
    </source>
</evidence>
<evidence type="ECO:0000256" key="1">
    <source>
        <dbReference type="SAM" id="Phobius"/>
    </source>
</evidence>
<dbReference type="Gene3D" id="3.40.50.1820">
    <property type="entry name" value="alpha/beta hydrolase"/>
    <property type="match status" value="1"/>
</dbReference>
<gene>
    <name evidence="3" type="ORF">OHK93_002132</name>
</gene>
<dbReference type="PANTHER" id="PTHR12277:SF81">
    <property type="entry name" value="PROTEIN ABHD13"/>
    <property type="match status" value="1"/>
</dbReference>
<sequence length="292" mass="32072">MAISPTLKKAYWSLAAAGALYFVFISVLLNGWTQRQPPHRRLPRPLLRVPLPPIHVLTIDYRGFGLSAGNSPTEAGLITDGIALVDYALHTIGVPAERIVIQGHSLGTAVAVAVAEHFALRSSGVEFGGLVLVSAFEDIPSLMLTYAIGGVVPILSPLRPYPLLQRWFAERIQETWRTGERLAGLVGGSKWCRVFLVHARNDFDIPWSHGERLFRVAANATTERGMAAKEIEAVKWRTDLGRGGWRDEWKAEGRGGAMKYVRLEVVPHGGHNRIVTYPVVSKAIVDAFGLVE</sequence>
<organism evidence="3 4">
    <name type="scientific">Ramalina farinacea</name>
    <dbReference type="NCBI Taxonomy" id="258253"/>
    <lineage>
        <taxon>Eukaryota</taxon>
        <taxon>Fungi</taxon>
        <taxon>Dikarya</taxon>
        <taxon>Ascomycota</taxon>
        <taxon>Pezizomycotina</taxon>
        <taxon>Lecanoromycetes</taxon>
        <taxon>OSLEUM clade</taxon>
        <taxon>Lecanoromycetidae</taxon>
        <taxon>Lecanorales</taxon>
        <taxon>Lecanorineae</taxon>
        <taxon>Ramalinaceae</taxon>
        <taxon>Ramalina</taxon>
    </lineage>
</organism>
<dbReference type="Pfam" id="PF12697">
    <property type="entry name" value="Abhydrolase_6"/>
    <property type="match status" value="1"/>
</dbReference>
<evidence type="ECO:0000313" key="3">
    <source>
        <dbReference type="EMBL" id="MDI1490927.1"/>
    </source>
</evidence>
<dbReference type="Proteomes" id="UP001161017">
    <property type="component" value="Unassembled WGS sequence"/>
</dbReference>
<dbReference type="EMBL" id="JAPUFD010000013">
    <property type="protein sequence ID" value="MDI1490927.1"/>
    <property type="molecule type" value="Genomic_DNA"/>
</dbReference>
<dbReference type="InterPro" id="IPR000073">
    <property type="entry name" value="AB_hydrolase_1"/>
</dbReference>
<dbReference type="AlphaFoldDB" id="A0AA43QRP5"/>
<feature type="domain" description="AB hydrolase-1" evidence="2">
    <location>
        <begin position="27"/>
        <end position="272"/>
    </location>
</feature>
<feature type="transmembrane region" description="Helical" evidence="1">
    <location>
        <begin position="12"/>
        <end position="32"/>
    </location>
</feature>
<protein>
    <recommendedName>
        <fullName evidence="2">AB hydrolase-1 domain-containing protein</fullName>
    </recommendedName>
</protein>
<proteinExistence type="predicted"/>
<dbReference type="SUPFAM" id="SSF53474">
    <property type="entry name" value="alpha/beta-Hydrolases"/>
    <property type="match status" value="1"/>
</dbReference>
<dbReference type="InterPro" id="IPR029058">
    <property type="entry name" value="AB_hydrolase_fold"/>
</dbReference>
<keyword evidence="1" id="KW-0472">Membrane</keyword>
<evidence type="ECO:0000259" key="2">
    <source>
        <dbReference type="Pfam" id="PF12697"/>
    </source>
</evidence>
<accession>A0AA43QRP5</accession>
<comment type="caution">
    <text evidence="3">The sequence shown here is derived from an EMBL/GenBank/DDBJ whole genome shotgun (WGS) entry which is preliminary data.</text>
</comment>
<keyword evidence="4" id="KW-1185">Reference proteome</keyword>
<keyword evidence="1" id="KW-1133">Transmembrane helix</keyword>